<dbReference type="InterPro" id="IPR016024">
    <property type="entry name" value="ARM-type_fold"/>
</dbReference>
<feature type="compositionally biased region" description="Low complexity" evidence="3">
    <location>
        <begin position="310"/>
        <end position="340"/>
    </location>
</feature>
<dbReference type="Proteomes" id="UP001165063">
    <property type="component" value="Unassembled WGS sequence"/>
</dbReference>
<feature type="region of interest" description="Disordered" evidence="3">
    <location>
        <begin position="1"/>
        <end position="36"/>
    </location>
</feature>
<feature type="compositionally biased region" description="Polar residues" evidence="3">
    <location>
        <begin position="1"/>
        <end position="23"/>
    </location>
</feature>
<sequence length="1191" mass="130072">MPVSASSSVLLDPNQNTNDFLPNNSTNSTTASSASSFKSQQVSSDFSSTSFPNATADLAMSSTLTGGSLNQSQSQSSVPAASNIGIRTRHRSGTLPSKLTTAGNKPTAATSANTLLIPPELGLSSVTGGGSGSLTGSITGSNTAIPSLSPGLNAVLEEATDYTSARPRMRSSSFQSSIWSMDNSNNLSLPDASLNNITSASPAFLSMTSQSHSATGSVNSGNAGTNANPNAPSTTSNPVFNQQIPQLNIELDTLLTSSTNNTTIVPPIASNPNRIRSYSTNNVLLNPSEKHFLAQYTPIKEEFVSSHHFPQQPQQQPQLSQIQQQIPQTQQQQQQQQTQLGLPNAANTLKPRSGSVSLSQAHLDNVLRPRSQTFAAGLPFADPGFQQFPFAQQQHQNSAATTANNLLQSNRLQGGAQHSIQPILQDHLPESCISITSTHTNPSLGPTNTLLIINLPNDPTLTNSLNFYKMLSQFGVLLSVRIISCNDSNDLVAVVEFTDVESAMRCKAKMNYQELVPGLNCIVSFGKILSLQDHSIAQQSNNNQQQQQASASNGGLNNNIRPDIPIVTTTNVDEPTHSNNNNNKSNNLHNNNYKDEADEEVSLSTLVEKYESFKPIFSKVISHCELTSGELTHLSLVINKALEYPTFKQDNLGRLPDPIALRQFDTPKLREIRKQLDSNQLSKLEIEELALAMHGELPELASDYLGNTIVQKLFETCDIPVRDSIIKVLTPYLAQMGAHKNGTWAAQKLINTIASEREKWLVCEALKPYCTQLFNDQYANYVIHGVLKFGQPWNDFIIETIMGTFMEISKNRFGARAVRTCLESDSISKEALLGISVCVLTWCWELIMDPNGSLLITWFLDTNQLIEDRHTFLAERLIQQPADLAKVCCSKLGNLSILKLLNCRSNLKARDSILRTIFGNDLFEGEYMDENQSVSCDVLRRILVDNSSNGATFVYKILSIPTVDGDLKRKLHFKIKFVLQDNSLMSNHQCKRLCEEVGLKVHQRSLSVSRKKRSRSRSNSTNNNLQNSSAANLAASSSFGMSNSFFPGFEIDTSSHQQQQQQQSQQLLPQQQQHSGGPQPPPGLFPFPMAGPPPNNGFMNINGPGKMNGLPPPQQQNNTGGGFMNLNMGGANIDYDLLLRQQLEKISLNNNGNNNNNNSQNNNNGQNTANNDNGVNVNGAINGPDSQQLYY</sequence>
<dbReference type="EMBL" id="BSXU01001428">
    <property type="protein sequence ID" value="GMG27356.1"/>
    <property type="molecule type" value="Genomic_DNA"/>
</dbReference>
<evidence type="ECO:0000256" key="3">
    <source>
        <dbReference type="SAM" id="MobiDB-lite"/>
    </source>
</evidence>
<dbReference type="GO" id="GO:0003729">
    <property type="term" value="F:mRNA binding"/>
    <property type="evidence" value="ECO:0007669"/>
    <property type="project" value="UniProtKB-ARBA"/>
</dbReference>
<name>A0A9W6YSA6_AMBMO</name>
<dbReference type="AlphaFoldDB" id="A0A9W6YSA6"/>
<dbReference type="OrthoDB" id="2017782at2759"/>
<dbReference type="PANTHER" id="PTHR47093">
    <property type="entry name" value="PROTEIN JSN1-RELATED"/>
    <property type="match status" value="1"/>
</dbReference>
<dbReference type="Pfam" id="PF00806">
    <property type="entry name" value="PUF"/>
    <property type="match status" value="1"/>
</dbReference>
<dbReference type="InterPro" id="IPR052645">
    <property type="entry name" value="Pumilio_domain_protein"/>
</dbReference>
<dbReference type="InterPro" id="IPR000504">
    <property type="entry name" value="RRM_dom"/>
</dbReference>
<dbReference type="SMART" id="SM00025">
    <property type="entry name" value="Pumilio"/>
    <property type="match status" value="6"/>
</dbReference>
<protein>
    <submittedName>
        <fullName evidence="5">Unnamed protein product</fullName>
    </submittedName>
</protein>
<keyword evidence="1" id="KW-0677">Repeat</keyword>
<feature type="compositionally biased region" description="Low complexity" evidence="3">
    <location>
        <begin position="1149"/>
        <end position="1183"/>
    </location>
</feature>
<dbReference type="PROSITE" id="PS50302">
    <property type="entry name" value="PUM"/>
    <property type="match status" value="1"/>
</dbReference>
<feature type="compositionally biased region" description="Polar residues" evidence="3">
    <location>
        <begin position="94"/>
        <end position="107"/>
    </location>
</feature>
<feature type="domain" description="PUM-HD" evidence="4">
    <location>
        <begin position="633"/>
        <end position="1001"/>
    </location>
</feature>
<dbReference type="InterPro" id="IPR033133">
    <property type="entry name" value="PUM-HD"/>
</dbReference>
<feature type="region of interest" description="Disordered" evidence="3">
    <location>
        <begin position="65"/>
        <end position="107"/>
    </location>
</feature>
<reference evidence="5" key="1">
    <citation type="submission" date="2023-04" db="EMBL/GenBank/DDBJ databases">
        <title>Ambrosiozyma monospora NBRC 1965.</title>
        <authorList>
            <person name="Ichikawa N."/>
            <person name="Sato H."/>
            <person name="Tonouchi N."/>
        </authorList>
    </citation>
    <scope>NUCLEOTIDE SEQUENCE</scope>
    <source>
        <strain evidence="5">NBRC 1965</strain>
    </source>
</reference>
<organism evidence="5 6">
    <name type="scientific">Ambrosiozyma monospora</name>
    <name type="common">Yeast</name>
    <name type="synonym">Endomycopsis monosporus</name>
    <dbReference type="NCBI Taxonomy" id="43982"/>
    <lineage>
        <taxon>Eukaryota</taxon>
        <taxon>Fungi</taxon>
        <taxon>Dikarya</taxon>
        <taxon>Ascomycota</taxon>
        <taxon>Saccharomycotina</taxon>
        <taxon>Pichiomycetes</taxon>
        <taxon>Pichiales</taxon>
        <taxon>Pichiaceae</taxon>
        <taxon>Ambrosiozyma</taxon>
    </lineage>
</organism>
<feature type="compositionally biased region" description="Low complexity" evidence="3">
    <location>
        <begin position="24"/>
        <end position="36"/>
    </location>
</feature>
<dbReference type="PANTHER" id="PTHR47093:SF1">
    <property type="entry name" value="PROTEIN JSN1-RELATED"/>
    <property type="match status" value="1"/>
</dbReference>
<dbReference type="PROSITE" id="PS50303">
    <property type="entry name" value="PUM_HD"/>
    <property type="match status" value="1"/>
</dbReference>
<feature type="compositionally biased region" description="Low complexity" evidence="3">
    <location>
        <begin position="1055"/>
        <end position="1077"/>
    </location>
</feature>
<feature type="region of interest" description="Disordered" evidence="3">
    <location>
        <begin position="538"/>
        <end position="592"/>
    </location>
</feature>
<dbReference type="SUPFAM" id="SSF48371">
    <property type="entry name" value="ARM repeat"/>
    <property type="match status" value="1"/>
</dbReference>
<dbReference type="Gene3D" id="3.30.70.330">
    <property type="match status" value="1"/>
</dbReference>
<feature type="region of interest" description="Disordered" evidence="3">
    <location>
        <begin position="305"/>
        <end position="340"/>
    </location>
</feature>
<dbReference type="InterPro" id="IPR001313">
    <property type="entry name" value="Pumilio_RNA-bd_rpt"/>
</dbReference>
<proteinExistence type="predicted"/>
<feature type="region of interest" description="Disordered" evidence="3">
    <location>
        <begin position="1148"/>
        <end position="1191"/>
    </location>
</feature>
<comment type="caution">
    <text evidence="5">The sequence shown here is derived from an EMBL/GenBank/DDBJ whole genome shotgun (WGS) entry which is preliminary data.</text>
</comment>
<dbReference type="GO" id="GO:0000288">
    <property type="term" value="P:nuclear-transcribed mRNA catabolic process, deadenylation-dependent decay"/>
    <property type="evidence" value="ECO:0007669"/>
    <property type="project" value="TreeGrafter"/>
</dbReference>
<feature type="region of interest" description="Disordered" evidence="3">
    <location>
        <begin position="1005"/>
        <end position="1029"/>
    </location>
</feature>
<feature type="region of interest" description="Disordered" evidence="3">
    <location>
        <begin position="1048"/>
        <end position="1121"/>
    </location>
</feature>
<evidence type="ECO:0000256" key="2">
    <source>
        <dbReference type="PROSITE-ProRule" id="PRU00317"/>
    </source>
</evidence>
<gene>
    <name evidence="5" type="ORF">Amon01_000342300</name>
</gene>
<dbReference type="InterPro" id="IPR035979">
    <property type="entry name" value="RBD_domain_sf"/>
</dbReference>
<evidence type="ECO:0000313" key="5">
    <source>
        <dbReference type="EMBL" id="GMG27356.1"/>
    </source>
</evidence>
<evidence type="ECO:0000313" key="6">
    <source>
        <dbReference type="Proteomes" id="UP001165063"/>
    </source>
</evidence>
<dbReference type="SMART" id="SM00360">
    <property type="entry name" value="RRM"/>
    <property type="match status" value="1"/>
</dbReference>
<feature type="compositionally biased region" description="Low complexity" evidence="3">
    <location>
        <begin position="538"/>
        <end position="553"/>
    </location>
</feature>
<dbReference type="Gene3D" id="1.25.10.10">
    <property type="entry name" value="Leucine-rich Repeat Variant"/>
    <property type="match status" value="1"/>
</dbReference>
<dbReference type="Pfam" id="PF00076">
    <property type="entry name" value="RRM_1"/>
    <property type="match status" value="1"/>
</dbReference>
<dbReference type="SUPFAM" id="SSF54928">
    <property type="entry name" value="RNA-binding domain, RBD"/>
    <property type="match status" value="1"/>
</dbReference>
<feature type="region of interest" description="Disordered" evidence="3">
    <location>
        <begin position="211"/>
        <end position="239"/>
    </location>
</feature>
<keyword evidence="6" id="KW-1185">Reference proteome</keyword>
<feature type="compositionally biased region" description="Low complexity" evidence="3">
    <location>
        <begin position="1017"/>
        <end position="1029"/>
    </location>
</feature>
<evidence type="ECO:0000259" key="4">
    <source>
        <dbReference type="PROSITE" id="PS50303"/>
    </source>
</evidence>
<dbReference type="InterPro" id="IPR012677">
    <property type="entry name" value="Nucleotide-bd_a/b_plait_sf"/>
</dbReference>
<feature type="compositionally biased region" description="Low complexity" evidence="3">
    <location>
        <begin position="577"/>
        <end position="591"/>
    </location>
</feature>
<evidence type="ECO:0000256" key="1">
    <source>
        <dbReference type="ARBA" id="ARBA00022737"/>
    </source>
</evidence>
<feature type="repeat" description="Pumilio" evidence="2">
    <location>
        <begin position="688"/>
        <end position="727"/>
    </location>
</feature>
<dbReference type="InterPro" id="IPR011989">
    <property type="entry name" value="ARM-like"/>
</dbReference>
<feature type="compositionally biased region" description="Pro residues" evidence="3">
    <location>
        <begin position="1078"/>
        <end position="1095"/>
    </location>
</feature>
<feature type="compositionally biased region" description="Low complexity" evidence="3">
    <location>
        <begin position="219"/>
        <end position="238"/>
    </location>
</feature>
<accession>A0A9W6YSA6</accession>